<name>A0A369LCY4_9ACTN</name>
<reference evidence="2 3" key="1">
    <citation type="journal article" date="2018" name="Elife">
        <title>Discovery and characterization of a prevalent human gut bacterial enzyme sufficient for the inactivation of a family of plant toxins.</title>
        <authorList>
            <person name="Koppel N."/>
            <person name="Bisanz J.E."/>
            <person name="Pandelia M.E."/>
            <person name="Turnbaugh P.J."/>
            <person name="Balskus E.P."/>
        </authorList>
    </citation>
    <scope>NUCLEOTIDE SEQUENCE [LARGE SCALE GENOMIC DNA]</scope>
    <source>
        <strain evidence="2 3">OB21 GAM31</strain>
    </source>
</reference>
<dbReference type="EMBL" id="PPTO01000012">
    <property type="protein sequence ID" value="RDB57190.1"/>
    <property type="molecule type" value="Genomic_DNA"/>
</dbReference>
<dbReference type="InterPro" id="IPR036411">
    <property type="entry name" value="TorD-like_sf"/>
</dbReference>
<evidence type="ECO:0000256" key="1">
    <source>
        <dbReference type="ARBA" id="ARBA00023186"/>
    </source>
</evidence>
<dbReference type="PANTHER" id="PTHR34227">
    <property type="entry name" value="CHAPERONE PROTEIN YCDY"/>
    <property type="match status" value="1"/>
</dbReference>
<organism evidence="2 3">
    <name type="scientific">Slackia isoflavoniconvertens</name>
    <dbReference type="NCBI Taxonomy" id="572010"/>
    <lineage>
        <taxon>Bacteria</taxon>
        <taxon>Bacillati</taxon>
        <taxon>Actinomycetota</taxon>
        <taxon>Coriobacteriia</taxon>
        <taxon>Eggerthellales</taxon>
        <taxon>Eggerthellaceae</taxon>
        <taxon>Slackia</taxon>
    </lineage>
</organism>
<evidence type="ECO:0000313" key="2">
    <source>
        <dbReference type="EMBL" id="RDB57190.1"/>
    </source>
</evidence>
<dbReference type="Proteomes" id="UP000253975">
    <property type="component" value="Unassembled WGS sequence"/>
</dbReference>
<dbReference type="Gene3D" id="1.10.3480.10">
    <property type="entry name" value="TorD-like"/>
    <property type="match status" value="1"/>
</dbReference>
<sequence length="223" mass="24659">MSNMEEQAREARAEAALTALISRCLLRPSLEFAEEVQRGEVADAFGEMLRDCPDEKVVAALGELRAFCEEAAGSAPDDARLMLETDFNRLFMGPGTLLAVPYESFYKTMKDENGRGHLRGPSEQQVAACYALNGFKMPDHFVDFADNIAIELEFLGVMADKEADAFLAGNEEEAAAIRNAAEAFREKHPMSWIGEFAHDVRSGARRAFYPAIITIAEQTILRS</sequence>
<evidence type="ECO:0000313" key="3">
    <source>
        <dbReference type="Proteomes" id="UP000253975"/>
    </source>
</evidence>
<proteinExistence type="predicted"/>
<protein>
    <submittedName>
        <fullName evidence="2">Molecular chaperone TorD</fullName>
    </submittedName>
</protein>
<comment type="caution">
    <text evidence="2">The sequence shown here is derived from an EMBL/GenBank/DDBJ whole genome shotgun (WGS) entry which is preliminary data.</text>
</comment>
<gene>
    <name evidence="2" type="ORF">C1881_07465</name>
</gene>
<dbReference type="InterPro" id="IPR050289">
    <property type="entry name" value="TorD/DmsD_chaperones"/>
</dbReference>
<keyword evidence="1" id="KW-0143">Chaperone</keyword>
<dbReference type="Pfam" id="PF02613">
    <property type="entry name" value="Nitrate_red_del"/>
    <property type="match status" value="1"/>
</dbReference>
<dbReference type="AlphaFoldDB" id="A0A369LCY4"/>
<dbReference type="RefSeq" id="WP_114615907.1">
    <property type="nucleotide sequence ID" value="NZ_PPTO01000012.1"/>
</dbReference>
<dbReference type="SUPFAM" id="SSF89155">
    <property type="entry name" value="TorD-like"/>
    <property type="match status" value="1"/>
</dbReference>
<accession>A0A369LCY4</accession>
<dbReference type="PANTHER" id="PTHR34227:SF1">
    <property type="entry name" value="DIMETHYL SULFOXIDE REDUCTASE CHAPERONE-RELATED"/>
    <property type="match status" value="1"/>
</dbReference>
<dbReference type="InterPro" id="IPR020945">
    <property type="entry name" value="DMSO/NO3_reduct_chaperone"/>
</dbReference>